<feature type="region of interest" description="Disordered" evidence="11">
    <location>
        <begin position="1166"/>
        <end position="1501"/>
    </location>
</feature>
<dbReference type="CDD" id="cd01472">
    <property type="entry name" value="vWA_collagen"/>
    <property type="match status" value="3"/>
</dbReference>
<feature type="domain" description="VWFA" evidence="13">
    <location>
        <begin position="1525"/>
        <end position="1709"/>
    </location>
</feature>
<proteinExistence type="inferred from homology"/>
<keyword evidence="4 12" id="KW-0732">Signal</keyword>
<evidence type="ECO:0000313" key="15">
    <source>
        <dbReference type="Proteomes" id="UP000050525"/>
    </source>
</evidence>
<evidence type="ECO:0000256" key="12">
    <source>
        <dbReference type="SAM" id="SignalP"/>
    </source>
</evidence>
<dbReference type="GO" id="GO:0007155">
    <property type="term" value="P:cell adhesion"/>
    <property type="evidence" value="ECO:0007669"/>
    <property type="project" value="UniProtKB-KW"/>
</dbReference>
<keyword evidence="6" id="KW-0130">Cell adhesion</keyword>
<feature type="domain" description="VWFA" evidence="13">
    <location>
        <begin position="583"/>
        <end position="760"/>
    </location>
</feature>
<dbReference type="FunFam" id="3.40.50.410:FF:000016">
    <property type="entry name" value="Collagen type VI alpha 3 chain"/>
    <property type="match status" value="1"/>
</dbReference>
<evidence type="ECO:0000256" key="11">
    <source>
        <dbReference type="SAM" id="MobiDB-lite"/>
    </source>
</evidence>
<dbReference type="PROSITE" id="PS50234">
    <property type="entry name" value="VWFA"/>
    <property type="match status" value="8"/>
</dbReference>
<evidence type="ECO:0000259" key="13">
    <source>
        <dbReference type="PROSITE" id="PS50234"/>
    </source>
</evidence>
<evidence type="ECO:0000256" key="2">
    <source>
        <dbReference type="ARBA" id="ARBA00022525"/>
    </source>
</evidence>
<dbReference type="FunFam" id="3.40.50.410:FF:000004">
    <property type="entry name" value="collagen alpha-6(VI) chain"/>
    <property type="match status" value="2"/>
</dbReference>
<evidence type="ECO:0000256" key="3">
    <source>
        <dbReference type="ARBA" id="ARBA00022530"/>
    </source>
</evidence>
<feature type="domain" description="VWFA" evidence="13">
    <location>
        <begin position="48"/>
        <end position="100"/>
    </location>
</feature>
<feature type="chain" id="PRO_5007586622" evidence="12">
    <location>
        <begin position="40"/>
        <end position="1930"/>
    </location>
</feature>
<keyword evidence="2" id="KW-0964">Secreted</keyword>
<evidence type="ECO:0000256" key="8">
    <source>
        <dbReference type="ARBA" id="ARBA00023278"/>
    </source>
</evidence>
<feature type="compositionally biased region" description="Basic and acidic residues" evidence="11">
    <location>
        <begin position="1290"/>
        <end position="1310"/>
    </location>
</feature>
<dbReference type="PANTHER" id="PTHR24020:SF90">
    <property type="entry name" value="COLLAGEN ALPHA-1(XXI) CHAIN"/>
    <property type="match status" value="1"/>
</dbReference>
<accession>A0A151P2R2</accession>
<comment type="caution">
    <text evidence="14">The sequence shown here is derived from an EMBL/GenBank/DDBJ whole genome shotgun (WGS) entry which is preliminary data.</text>
</comment>
<dbReference type="Gene3D" id="3.40.50.410">
    <property type="entry name" value="von Willebrand factor, type A domain"/>
    <property type="match status" value="9"/>
</dbReference>
<comment type="function">
    <text evidence="9">Collagen VI acts as a cell-binding protein.</text>
</comment>
<evidence type="ECO:0000256" key="5">
    <source>
        <dbReference type="ARBA" id="ARBA00022737"/>
    </source>
</evidence>
<dbReference type="GO" id="GO:0005576">
    <property type="term" value="C:extracellular region"/>
    <property type="evidence" value="ECO:0007669"/>
    <property type="project" value="UniProtKB-SubCell"/>
</dbReference>
<feature type="domain" description="VWFA" evidence="13">
    <location>
        <begin position="212"/>
        <end position="384"/>
    </location>
</feature>
<dbReference type="InterPro" id="IPR002035">
    <property type="entry name" value="VWF_A"/>
</dbReference>
<dbReference type="Gene3D" id="1.20.5.320">
    <property type="entry name" value="6-Phosphogluconate Dehydrogenase, domain 3"/>
    <property type="match status" value="1"/>
</dbReference>
<evidence type="ECO:0000256" key="9">
    <source>
        <dbReference type="ARBA" id="ARBA00043858"/>
    </source>
</evidence>
<feature type="compositionally biased region" description="Low complexity" evidence="11">
    <location>
        <begin position="1202"/>
        <end position="1220"/>
    </location>
</feature>
<dbReference type="InterPro" id="IPR050525">
    <property type="entry name" value="ECM_Assembly_Org"/>
</dbReference>
<dbReference type="PRINTS" id="PR00453">
    <property type="entry name" value="VWFADOMAIN"/>
</dbReference>
<name>A0A151P2R2_ALLMI</name>
<evidence type="ECO:0000256" key="7">
    <source>
        <dbReference type="ARBA" id="ARBA00023180"/>
    </source>
</evidence>
<dbReference type="InterPro" id="IPR036465">
    <property type="entry name" value="vWFA_dom_sf"/>
</dbReference>
<keyword evidence="3" id="KW-0272">Extracellular matrix</keyword>
<comment type="subcellular location">
    <subcellularLocation>
        <location evidence="1">Secreted</location>
        <location evidence="1">Extracellular space</location>
        <location evidence="1">Extracellular matrix</location>
    </subcellularLocation>
</comment>
<feature type="domain" description="VWFA" evidence="13">
    <location>
        <begin position="773"/>
        <end position="945"/>
    </location>
</feature>
<protein>
    <submittedName>
        <fullName evidence="14">Collagen alpha-3(VI) chain</fullName>
    </submittedName>
</protein>
<feature type="domain" description="VWFA" evidence="13">
    <location>
        <begin position="396"/>
        <end position="565"/>
    </location>
</feature>
<evidence type="ECO:0000256" key="1">
    <source>
        <dbReference type="ARBA" id="ARBA00004498"/>
    </source>
</evidence>
<dbReference type="SUPFAM" id="SSF53300">
    <property type="entry name" value="vWA-like"/>
    <property type="match status" value="8"/>
</dbReference>
<dbReference type="SMART" id="SM00327">
    <property type="entry name" value="VWA"/>
    <property type="match status" value="8"/>
</dbReference>
<reference evidence="14 15" key="1">
    <citation type="journal article" date="2012" name="Genome Biol.">
        <title>Sequencing three crocodilian genomes to illuminate the evolution of archosaurs and amniotes.</title>
        <authorList>
            <person name="St John J.A."/>
            <person name="Braun E.L."/>
            <person name="Isberg S.R."/>
            <person name="Miles L.G."/>
            <person name="Chong A.Y."/>
            <person name="Gongora J."/>
            <person name="Dalzell P."/>
            <person name="Moran C."/>
            <person name="Bed'hom B."/>
            <person name="Abzhanov A."/>
            <person name="Burgess S.C."/>
            <person name="Cooksey A.M."/>
            <person name="Castoe T.A."/>
            <person name="Crawford N.G."/>
            <person name="Densmore L.D."/>
            <person name="Drew J.C."/>
            <person name="Edwards S.V."/>
            <person name="Faircloth B.C."/>
            <person name="Fujita M.K."/>
            <person name="Greenwold M.J."/>
            <person name="Hoffmann F.G."/>
            <person name="Howard J.M."/>
            <person name="Iguchi T."/>
            <person name="Janes D.E."/>
            <person name="Khan S.Y."/>
            <person name="Kohno S."/>
            <person name="de Koning A.J."/>
            <person name="Lance S.L."/>
            <person name="McCarthy F.M."/>
            <person name="McCormack J.E."/>
            <person name="Merchant M.E."/>
            <person name="Peterson D.G."/>
            <person name="Pollock D.D."/>
            <person name="Pourmand N."/>
            <person name="Raney B.J."/>
            <person name="Roessler K.A."/>
            <person name="Sanford J.R."/>
            <person name="Sawyer R.H."/>
            <person name="Schmidt C.J."/>
            <person name="Triplett E.W."/>
            <person name="Tuberville T.D."/>
            <person name="Venegas-Anaya M."/>
            <person name="Howard J.T."/>
            <person name="Jarvis E.D."/>
            <person name="Guillette L.J.Jr."/>
            <person name="Glenn T.C."/>
            <person name="Green R.E."/>
            <person name="Ray D.A."/>
        </authorList>
    </citation>
    <scope>NUCLEOTIDE SEQUENCE [LARGE SCALE GENOMIC DNA]</scope>
    <source>
        <strain evidence="14">KSC_2009_1</strain>
    </source>
</reference>
<keyword evidence="15" id="KW-1185">Reference proteome</keyword>
<dbReference type="Pfam" id="PF01391">
    <property type="entry name" value="Collagen"/>
    <property type="match status" value="1"/>
</dbReference>
<dbReference type="EMBL" id="AKHW03001210">
    <property type="protein sequence ID" value="KYO43361.1"/>
    <property type="molecule type" value="Genomic_DNA"/>
</dbReference>
<dbReference type="Proteomes" id="UP000050525">
    <property type="component" value="Unassembled WGS sequence"/>
</dbReference>
<feature type="signal peptide" evidence="12">
    <location>
        <begin position="1"/>
        <end position="39"/>
    </location>
</feature>
<keyword evidence="14" id="KW-0176">Collagen</keyword>
<feature type="domain" description="VWFA" evidence="13">
    <location>
        <begin position="1782"/>
        <end position="1888"/>
    </location>
</feature>
<feature type="region of interest" description="Disordered" evidence="11">
    <location>
        <begin position="1903"/>
        <end position="1930"/>
    </location>
</feature>
<dbReference type="FunFam" id="3.40.50.410:FF:000044">
    <property type="entry name" value="Collagen type VI alpha 6 chain"/>
    <property type="match status" value="1"/>
</dbReference>
<evidence type="ECO:0000256" key="4">
    <source>
        <dbReference type="ARBA" id="ARBA00022729"/>
    </source>
</evidence>
<comment type="similarity">
    <text evidence="10">Belongs to the type VI collagen family.</text>
</comment>
<feature type="compositionally biased region" description="Polar residues" evidence="11">
    <location>
        <begin position="1908"/>
        <end position="1920"/>
    </location>
</feature>
<keyword evidence="8" id="KW-0379">Hydroxylation</keyword>
<dbReference type="Pfam" id="PF00092">
    <property type="entry name" value="VWA"/>
    <property type="match status" value="7"/>
</dbReference>
<organism evidence="14 15">
    <name type="scientific">Alligator mississippiensis</name>
    <name type="common">American alligator</name>
    <dbReference type="NCBI Taxonomy" id="8496"/>
    <lineage>
        <taxon>Eukaryota</taxon>
        <taxon>Metazoa</taxon>
        <taxon>Chordata</taxon>
        <taxon>Craniata</taxon>
        <taxon>Vertebrata</taxon>
        <taxon>Euteleostomi</taxon>
        <taxon>Archelosauria</taxon>
        <taxon>Archosauria</taxon>
        <taxon>Crocodylia</taxon>
        <taxon>Alligatoridae</taxon>
        <taxon>Alligatorinae</taxon>
        <taxon>Alligator</taxon>
    </lineage>
</organism>
<evidence type="ECO:0000256" key="10">
    <source>
        <dbReference type="ARBA" id="ARBA00044000"/>
    </source>
</evidence>
<feature type="compositionally biased region" description="Gly residues" evidence="11">
    <location>
        <begin position="1354"/>
        <end position="1363"/>
    </location>
</feature>
<sequence length="1930" mass="212465">MDVVRVGLLCELKLETSFHNMKMLLTLFLLFIGIQTSKNQDTAPESADIVFLIDSSDTLGKKAFPALKNVMIKIINNLPVAPNKYRIALAQYSDDLQNEFLEVIQADVNGIIPTPTVDLETVEVCERDSISDVVFIVDEGVENANETQLTQIASYPQPQYVTTLKKFVDLTKEDTNRNFKKKLFNQIQNKLYVQTERSKDLKTGCMDTEEADIYLLIDGSTSINIPDFKDIKEFVKEVIEMFNIGPNNVRFGVVQYSHKIEREFTLDQYQKKGDLVRAIDNVRQIYGDTYTGKALEYMQPLFTEAKEQRRVPCHLIVLTDGEAHDRVKEPADRLRANQVNVYAIGIKGANKTQLEEISASKARTYFVNDFDSLKVIKDELVQKICSKEACKEMKADIMFLVDSSGSIGYENYAKMKRFMRELVNKSDIGTERVQVGVVQFSDVPREEFQLNQYSTKSDIVSAIDRMNLINQNTLTGNALTFVAQYFQPSKGARPNVKKILILITDGEAQDAVKEPATALRQDGIIIYSVGVFNAKKTQLEEISGKPEFVFYVENFDLMKRIEDNIIFGVCSPPEDCKRIQRLDIVFVIDSSGSIDETEYKTMKDFMIALVTKSDVGPDGVQFGAVKYSDDPTTNFYLNTYSTKSKIIKAIQDDERIGGATYTASALKHSRTLFIKARGSRMNEGVPQVLIVITDGKSHDKQELPDEAQKLRDKGIIIYAVGIEAANYDELLMMAGVENKCFYVDTFDGLKDISFNLSKEVCDDTKPPCKIKGSLVFLVDTSSIPMTQFSEMQDFMKEVVNYVNSSEHLRVGLAQYSSIYKEELKPDDSENKIAVQNTIERMKREVEDEIKPYFGAALKKVKHYLELIGHESIHENFTRLLIIADGNSRDDVAGPAEILRNIGIKIYAIGVGQINHPALTQVVGTSDKWKYSVTDVNQLRSLKKRLADDFCEKDKAICFVDIVLGFDISSQQRGHNLFHGQSQLKAYLQEILRALTSPSSVSCSKETGTQSSVAVQVKNTDKLVSTKFRIDSQEILNSLTNVVVNGSSHLDVSFLELLWQTFENKSDDQRRSKVMLVFSDGLDDEVEVLEQKSEELRKKGLDALITIALEGVSNIHELQFIEFGKGFEYRTQLNIDMSNIMNLLSKYVNAVAERKCCCVFCKCSGNRGPAGQPGSKREKGLPGPKGSPGHSGEEGDPGPRGPTGPRGEIGTQGCQGVKGVKGSQGIGGQKGEEGDGGVDGIDGEQGSYGFPGKKGERGDDGYQGSSGPKGPPGERGEKGFRGDPGTSGLDNDIRGPKGSKGERGRQGDRGPKGSAGSPGSRNSLGPAGQKGQPGIPGVKGDPGFDGSNGDQGFRGPQGPGGIQGVKGDPGSQGNKGPQGIPGSEGSKGNPGSPGVRGSKGETGEPGPKGLVGPYGSRGMQGEDGIDIQGRVGRKGVKGQNGCPGDTGMQGEMGDAGIPGEPGPKGNVGKMGPAGNAGKIGDPGDPGHQGRRGPRGPKGESSFPECGLINYVRNHSRKPECPVYPTELVFALDLSEDVTPQIFQRMKDIVISIVTDTRTRDSNCPIGARVAVMQYGSHTHYVIRFSEFYNKKHFIQEVKNLSHQRSKTVRHIGSAMRFIARHVFKRTLQAPNVRKIAVFFSNGPSADASLINTAVLEYRALDIIPVVIAFNDVPNVNQAFKMDDTGKFQVINIDPEGNYIPFLQPFLLCTLCYDKCNPDASCMLPEPSPPQTYVDAAFILDSSWKMSSDEFETVKVFLSKALDAFDISSYPVISATGDRVAMLNGEAALGYTIEWVMENIFSEAPNPRDNKFIIVISAGETSSWDKEMLKEALMTAKCQGYALFVISLRPLCNDEELEELASIPLEQHLVQLGRIHKPDLGYIERFMKAFVRLLRSSINRYPPEELRTPCETTSFPRPSPSVNHAEGSAEEY</sequence>
<evidence type="ECO:0000313" key="14">
    <source>
        <dbReference type="EMBL" id="KYO43361.1"/>
    </source>
</evidence>
<dbReference type="PANTHER" id="PTHR24020">
    <property type="entry name" value="COLLAGEN ALPHA"/>
    <property type="match status" value="1"/>
</dbReference>
<gene>
    <name evidence="14" type="primary">COL6A3</name>
    <name evidence="14" type="ORF">Y1Q_0017637</name>
</gene>
<dbReference type="STRING" id="8496.A0A151P2R2"/>
<dbReference type="InterPro" id="IPR008160">
    <property type="entry name" value="Collagen"/>
</dbReference>
<feature type="domain" description="VWFA" evidence="13">
    <location>
        <begin position="960"/>
        <end position="1150"/>
    </location>
</feature>
<dbReference type="CDD" id="cd01450">
    <property type="entry name" value="vWFA_subfamily_ECM"/>
    <property type="match status" value="3"/>
</dbReference>
<dbReference type="GO" id="GO:0005581">
    <property type="term" value="C:collagen trimer"/>
    <property type="evidence" value="ECO:0007669"/>
    <property type="project" value="UniProtKB-KW"/>
</dbReference>
<evidence type="ECO:0000256" key="6">
    <source>
        <dbReference type="ARBA" id="ARBA00022889"/>
    </source>
</evidence>
<feature type="compositionally biased region" description="Basic and acidic residues" evidence="11">
    <location>
        <begin position="1271"/>
        <end position="1280"/>
    </location>
</feature>
<keyword evidence="5" id="KW-0677">Repeat</keyword>
<keyword evidence="7" id="KW-0325">Glycoprotein</keyword>